<dbReference type="NCBIfam" id="TIGR01498">
    <property type="entry name" value="folK"/>
    <property type="match status" value="1"/>
</dbReference>
<dbReference type="AlphaFoldDB" id="A0A160VAI8"/>
<comment type="pathway">
    <text evidence="1">Cofactor biosynthesis; tetrahydrofolate biosynthesis; 2-amino-4-hydroxy-6-hydroxymethyl-7,8-dihydropteridine diphosphate from 7,8-dihydroneopterin triphosphate: step 4/4.</text>
</comment>
<dbReference type="PROSITE" id="PS00794">
    <property type="entry name" value="HPPK"/>
    <property type="match status" value="1"/>
</dbReference>
<keyword evidence="5 9" id="KW-0418">Kinase</keyword>
<evidence type="ECO:0000259" key="8">
    <source>
        <dbReference type="PROSITE" id="PS00794"/>
    </source>
</evidence>
<evidence type="ECO:0000256" key="3">
    <source>
        <dbReference type="ARBA" id="ARBA00022679"/>
    </source>
</evidence>
<proteinExistence type="predicted"/>
<evidence type="ECO:0000256" key="5">
    <source>
        <dbReference type="ARBA" id="ARBA00022777"/>
    </source>
</evidence>
<accession>A0A160VAI8</accession>
<name>A0A160VAI8_9ZZZZ</name>
<dbReference type="PANTHER" id="PTHR43071">
    <property type="entry name" value="2-AMINO-4-HYDROXY-6-HYDROXYMETHYLDIHYDROPTERIDINE PYROPHOSPHOKINASE"/>
    <property type="match status" value="1"/>
</dbReference>
<dbReference type="GO" id="GO:0005524">
    <property type="term" value="F:ATP binding"/>
    <property type="evidence" value="ECO:0007669"/>
    <property type="project" value="UniProtKB-KW"/>
</dbReference>
<evidence type="ECO:0000256" key="6">
    <source>
        <dbReference type="ARBA" id="ARBA00022840"/>
    </source>
</evidence>
<evidence type="ECO:0000256" key="1">
    <source>
        <dbReference type="ARBA" id="ARBA00005051"/>
    </source>
</evidence>
<dbReference type="SUPFAM" id="SSF55083">
    <property type="entry name" value="6-hydroxymethyl-7,8-dihydropterin pyrophosphokinase, HPPK"/>
    <property type="match status" value="1"/>
</dbReference>
<dbReference type="EC" id="2.7.6.3" evidence="2"/>
<evidence type="ECO:0000256" key="2">
    <source>
        <dbReference type="ARBA" id="ARBA00013253"/>
    </source>
</evidence>
<protein>
    <recommendedName>
        <fullName evidence="2">2-amino-4-hydroxy-6-hydroxymethyldihydropteridine diphosphokinase</fullName>
        <ecNumber evidence="2">2.7.6.3</ecNumber>
    </recommendedName>
</protein>
<dbReference type="GO" id="GO:0016301">
    <property type="term" value="F:kinase activity"/>
    <property type="evidence" value="ECO:0007669"/>
    <property type="project" value="UniProtKB-KW"/>
</dbReference>
<dbReference type="InterPro" id="IPR000550">
    <property type="entry name" value="Hppk"/>
</dbReference>
<dbReference type="EMBL" id="FAXA01000372">
    <property type="protein sequence ID" value="CUV03196.1"/>
    <property type="molecule type" value="Genomic_DNA"/>
</dbReference>
<evidence type="ECO:0000256" key="7">
    <source>
        <dbReference type="ARBA" id="ARBA00022909"/>
    </source>
</evidence>
<dbReference type="Pfam" id="PF01288">
    <property type="entry name" value="HPPK"/>
    <property type="match status" value="1"/>
</dbReference>
<evidence type="ECO:0000313" key="9">
    <source>
        <dbReference type="EMBL" id="CUV03196.1"/>
    </source>
</evidence>
<dbReference type="GO" id="GO:0046656">
    <property type="term" value="P:folic acid biosynthetic process"/>
    <property type="evidence" value="ECO:0007669"/>
    <property type="project" value="UniProtKB-KW"/>
</dbReference>
<evidence type="ECO:0000256" key="4">
    <source>
        <dbReference type="ARBA" id="ARBA00022741"/>
    </source>
</evidence>
<dbReference type="GO" id="GO:0046654">
    <property type="term" value="P:tetrahydrofolate biosynthetic process"/>
    <property type="evidence" value="ECO:0007669"/>
    <property type="project" value="UniProtKB-UniPathway"/>
</dbReference>
<feature type="domain" description="7,8-dihydro-6-hydroxymethylpterin-pyrophosphokinase" evidence="8">
    <location>
        <begin position="90"/>
        <end position="101"/>
    </location>
</feature>
<dbReference type="Gene3D" id="3.30.70.560">
    <property type="entry name" value="7,8-Dihydro-6-hydroxymethylpterin-pyrophosphokinase HPPK"/>
    <property type="match status" value="1"/>
</dbReference>
<dbReference type="UniPathway" id="UPA00077">
    <property type="reaction ID" value="UER00155"/>
</dbReference>
<gene>
    <name evidence="9" type="ORF">MGWOODY_Clf466</name>
</gene>
<keyword evidence="3 9" id="KW-0808">Transferase</keyword>
<organism evidence="9">
    <name type="scientific">hydrothermal vent metagenome</name>
    <dbReference type="NCBI Taxonomy" id="652676"/>
    <lineage>
        <taxon>unclassified sequences</taxon>
        <taxon>metagenomes</taxon>
        <taxon>ecological metagenomes</taxon>
    </lineage>
</organism>
<keyword evidence="4" id="KW-0547">Nucleotide-binding</keyword>
<dbReference type="PANTHER" id="PTHR43071:SF1">
    <property type="entry name" value="2-AMINO-4-HYDROXY-6-HYDROXYMETHYLDIHYDROPTERIDINE PYROPHOSPHOKINASE"/>
    <property type="match status" value="1"/>
</dbReference>
<sequence>MTSTTGYLGFGTNLGDRKKNLDRALISLDSRPDLAIVRTSGIYETEPWGMTDQPNFLNMVAEIATSISFGELLERVKKLEQDMGREDGLRFGPRLIDVDILMLEDQVVNQPDLQIPHASLHLRAFVLVPLTELAPDLVHPVLGETIAQLASRVNGLDGVKPLVKS</sequence>
<keyword evidence="7" id="KW-0289">Folate biosynthesis</keyword>
<keyword evidence="6" id="KW-0067">ATP-binding</keyword>
<dbReference type="CDD" id="cd00483">
    <property type="entry name" value="HPPK"/>
    <property type="match status" value="1"/>
</dbReference>
<reference evidence="9" key="1">
    <citation type="submission" date="2015-10" db="EMBL/GenBank/DDBJ databases">
        <authorList>
            <person name="Gilbert D.G."/>
        </authorList>
    </citation>
    <scope>NUCLEOTIDE SEQUENCE</scope>
</reference>
<dbReference type="GO" id="GO:0003848">
    <property type="term" value="F:2-amino-4-hydroxy-6-hydroxymethyldihydropteridine diphosphokinase activity"/>
    <property type="evidence" value="ECO:0007669"/>
    <property type="project" value="UniProtKB-EC"/>
</dbReference>
<dbReference type="InterPro" id="IPR035907">
    <property type="entry name" value="Hppk_sf"/>
</dbReference>